<dbReference type="PANTHER" id="PTHR38567">
    <property type="entry name" value="DUF4291 DOMAIN-CONTAINING PROTEIN"/>
    <property type="match status" value="1"/>
</dbReference>
<evidence type="ECO:0000313" key="1">
    <source>
        <dbReference type="EMBL" id="QPB85856.1"/>
    </source>
</evidence>
<sequence length="215" mass="24783">MVKNNIRCDSYQAQLARWPKEGKVILAQHDEESVTVYQAYNQSIGQYAAKHQTFGGDFSFTRMTWIKPNFLWMMYRSGWGTKVNQELTLAVKIRRAAFDSILAHSVPSSFEQSQYQTRDEWKSAMTGSDVRLQWDPDHGPYGDKQARRAIQLGIKGETVQSYARDWILDISDISEFVNEQRENIKNGRLDLLCTPKESVYIPADESLHKKLGLDL</sequence>
<protein>
    <submittedName>
        <fullName evidence="1">DUF4291 family protein</fullName>
    </submittedName>
</protein>
<dbReference type="EMBL" id="CP045430">
    <property type="protein sequence ID" value="QPB85856.1"/>
    <property type="molecule type" value="Genomic_DNA"/>
</dbReference>
<dbReference type="Proteomes" id="UP000305729">
    <property type="component" value="Chromosome 2"/>
</dbReference>
<proteinExistence type="predicted"/>
<organism evidence="1 2">
    <name type="scientific">Pseudoalteromonas rubra</name>
    <dbReference type="NCBI Taxonomy" id="43658"/>
    <lineage>
        <taxon>Bacteria</taxon>
        <taxon>Pseudomonadati</taxon>
        <taxon>Pseudomonadota</taxon>
        <taxon>Gammaproteobacteria</taxon>
        <taxon>Alteromonadales</taxon>
        <taxon>Pseudoalteromonadaceae</taxon>
        <taxon>Pseudoalteromonas</taxon>
    </lineage>
</organism>
<dbReference type="RefSeq" id="WP_138537176.1">
    <property type="nucleotide sequence ID" value="NZ_CP045430.1"/>
</dbReference>
<dbReference type="PANTHER" id="PTHR38567:SF1">
    <property type="entry name" value="DUF4291 DOMAIN-CONTAINING PROTEIN"/>
    <property type="match status" value="1"/>
</dbReference>
<reference evidence="1 2" key="1">
    <citation type="submission" date="2019-10" db="EMBL/GenBank/DDBJ databases">
        <title>Pseudoalteromonas rubra S4059.</title>
        <authorList>
            <person name="Paulsen S."/>
            <person name="Wang X."/>
        </authorList>
    </citation>
    <scope>NUCLEOTIDE SEQUENCE [LARGE SCALE GENOMIC DNA]</scope>
    <source>
        <strain evidence="1 2">S4059</strain>
    </source>
</reference>
<name>A0A5S3V230_9GAMM</name>
<dbReference type="AlphaFoldDB" id="A0A5S3V230"/>
<gene>
    <name evidence="1" type="ORF">CWC22_022920</name>
</gene>
<dbReference type="Pfam" id="PF14124">
    <property type="entry name" value="DUF4291"/>
    <property type="match status" value="1"/>
</dbReference>
<accession>A0A5S3V230</accession>
<dbReference type="InterPro" id="IPR025633">
    <property type="entry name" value="DUF4291"/>
</dbReference>
<evidence type="ECO:0000313" key="2">
    <source>
        <dbReference type="Proteomes" id="UP000305729"/>
    </source>
</evidence>